<keyword evidence="1" id="KW-0812">Transmembrane</keyword>
<organism evidence="2 3">
    <name type="scientific">Olivibacter domesticus</name>
    <name type="common">Pseudosphingobacterium domesticum</name>
    <dbReference type="NCBI Taxonomy" id="407022"/>
    <lineage>
        <taxon>Bacteria</taxon>
        <taxon>Pseudomonadati</taxon>
        <taxon>Bacteroidota</taxon>
        <taxon>Sphingobacteriia</taxon>
        <taxon>Sphingobacteriales</taxon>
        <taxon>Sphingobacteriaceae</taxon>
        <taxon>Olivibacter</taxon>
    </lineage>
</organism>
<dbReference type="Proteomes" id="UP000199421">
    <property type="component" value="Unassembled WGS sequence"/>
</dbReference>
<protein>
    <submittedName>
        <fullName evidence="2">Uncharacterized protein</fullName>
    </submittedName>
</protein>
<keyword evidence="1" id="KW-1133">Transmembrane helix</keyword>
<accession>A0A1H7JR06</accession>
<dbReference type="AlphaFoldDB" id="A0A1H7JR06"/>
<gene>
    <name evidence="2" type="ORF">SAMN05661044_01102</name>
</gene>
<feature type="transmembrane region" description="Helical" evidence="1">
    <location>
        <begin position="6"/>
        <end position="24"/>
    </location>
</feature>
<evidence type="ECO:0000313" key="2">
    <source>
        <dbReference type="EMBL" id="SEK77049.1"/>
    </source>
</evidence>
<name>A0A1H7JR06_OLID1</name>
<evidence type="ECO:0000256" key="1">
    <source>
        <dbReference type="SAM" id="Phobius"/>
    </source>
</evidence>
<proteinExistence type="predicted"/>
<reference evidence="3" key="1">
    <citation type="submission" date="2016-10" db="EMBL/GenBank/DDBJ databases">
        <authorList>
            <person name="Varghese N."/>
            <person name="Submissions S."/>
        </authorList>
    </citation>
    <scope>NUCLEOTIDE SEQUENCE [LARGE SCALE GENOMIC DNA]</scope>
    <source>
        <strain evidence="3">DSM 18733</strain>
    </source>
</reference>
<evidence type="ECO:0000313" key="3">
    <source>
        <dbReference type="Proteomes" id="UP000199421"/>
    </source>
</evidence>
<keyword evidence="3" id="KW-1185">Reference proteome</keyword>
<feature type="transmembrane region" description="Helical" evidence="1">
    <location>
        <begin position="36"/>
        <end position="65"/>
    </location>
</feature>
<sequence length="115" mass="13501">MKLRHLWILAVLICIIHEIIDLKFTTISNINDVGQVVIHVTMIFAALLTFFLFGLFFTLIFSFIPFKRRSYKEKFKWLLPIMICFIGIVMCGFSGYRVYLKEKKGIKLSPVHLIE</sequence>
<dbReference type="STRING" id="407022.SAMN05661044_01102"/>
<dbReference type="EMBL" id="FOAF01000001">
    <property type="protein sequence ID" value="SEK77049.1"/>
    <property type="molecule type" value="Genomic_DNA"/>
</dbReference>
<keyword evidence="1" id="KW-0472">Membrane</keyword>
<feature type="transmembrane region" description="Helical" evidence="1">
    <location>
        <begin position="77"/>
        <end position="99"/>
    </location>
</feature>